<keyword evidence="3" id="KW-1185">Reference proteome</keyword>
<reference evidence="2 3" key="1">
    <citation type="submission" date="2019-10" db="EMBL/GenBank/DDBJ databases">
        <authorList>
            <person name="Nie G."/>
            <person name="Ming H."/>
            <person name="Yi B."/>
        </authorList>
    </citation>
    <scope>NUCLEOTIDE SEQUENCE [LARGE SCALE GENOMIC DNA]</scope>
    <source>
        <strain evidence="2 3">CFH 90414</strain>
    </source>
</reference>
<dbReference type="AlphaFoldDB" id="A0A6I2F552"/>
<name>A0A6I2F552_9MICO</name>
<dbReference type="EMBL" id="WJIF01000006">
    <property type="protein sequence ID" value="MRG60575.1"/>
    <property type="molecule type" value="Genomic_DNA"/>
</dbReference>
<proteinExistence type="predicted"/>
<gene>
    <name evidence="2" type="ORF">GE115_11960</name>
</gene>
<keyword evidence="2" id="KW-0808">Transferase</keyword>
<dbReference type="InterPro" id="IPR001173">
    <property type="entry name" value="Glyco_trans_2-like"/>
</dbReference>
<protein>
    <submittedName>
        <fullName evidence="2">Glycosyltransferase</fullName>
    </submittedName>
</protein>
<evidence type="ECO:0000259" key="1">
    <source>
        <dbReference type="Pfam" id="PF00535"/>
    </source>
</evidence>
<dbReference type="PANTHER" id="PTHR43685:SF2">
    <property type="entry name" value="GLYCOSYLTRANSFERASE 2-LIKE DOMAIN-CONTAINING PROTEIN"/>
    <property type="match status" value="1"/>
</dbReference>
<accession>A0A6I2F552</accession>
<dbReference type="Gene3D" id="3.90.550.10">
    <property type="entry name" value="Spore Coat Polysaccharide Biosynthesis Protein SpsA, Chain A"/>
    <property type="match status" value="1"/>
</dbReference>
<evidence type="ECO:0000313" key="2">
    <source>
        <dbReference type="EMBL" id="MRG60575.1"/>
    </source>
</evidence>
<comment type="caution">
    <text evidence="2">The sequence shown here is derived from an EMBL/GenBank/DDBJ whole genome shotgun (WGS) entry which is preliminary data.</text>
</comment>
<dbReference type="CDD" id="cd04196">
    <property type="entry name" value="GT_2_like_d"/>
    <property type="match status" value="1"/>
</dbReference>
<feature type="domain" description="Glycosyltransferase 2-like" evidence="1">
    <location>
        <begin position="7"/>
        <end position="121"/>
    </location>
</feature>
<dbReference type="SUPFAM" id="SSF53448">
    <property type="entry name" value="Nucleotide-diphospho-sugar transferases"/>
    <property type="match status" value="1"/>
</dbReference>
<evidence type="ECO:0000313" key="3">
    <source>
        <dbReference type="Proteomes" id="UP000431080"/>
    </source>
</evidence>
<dbReference type="Pfam" id="PF00535">
    <property type="entry name" value="Glycos_transf_2"/>
    <property type="match status" value="1"/>
</dbReference>
<dbReference type="InterPro" id="IPR029044">
    <property type="entry name" value="Nucleotide-diphossugar_trans"/>
</dbReference>
<organism evidence="2 3">
    <name type="scientific">Agromyces agglutinans</name>
    <dbReference type="NCBI Taxonomy" id="2662258"/>
    <lineage>
        <taxon>Bacteria</taxon>
        <taxon>Bacillati</taxon>
        <taxon>Actinomycetota</taxon>
        <taxon>Actinomycetes</taxon>
        <taxon>Micrococcales</taxon>
        <taxon>Microbacteriaceae</taxon>
        <taxon>Agromyces</taxon>
    </lineage>
</organism>
<sequence>MQVPRISVALGTHNGERFLGEQLRSILDQSHPVDEIVLSDDASRDSTIGVAEQAVAAAGDDGRPVPTLIVLRNDSPLGVTGNFAQALQAATGDLILLCDQDDRWHVDRVADALACFATDPELQLVASDARLVDEHGAPLPHSLFDTLGIDEGLLARIAAGGASSELLKRNLFTGATMAVRRELVERAAPFPASWVHDEWLAIVASVTGGLVVIDAPLIDYRQHGGNQIGVTKLELDGKLSRLREPRSDRNARLLARAEALAARAAEFAPTDQRFIREVDEKVQHELVRRDLPRRRVQRIAPVLGEWRTGRYSRFGLGAQDVLRDLVQPV</sequence>
<dbReference type="InterPro" id="IPR050834">
    <property type="entry name" value="Glycosyltransf_2"/>
</dbReference>
<dbReference type="Proteomes" id="UP000431080">
    <property type="component" value="Unassembled WGS sequence"/>
</dbReference>
<dbReference type="GO" id="GO:0016740">
    <property type="term" value="F:transferase activity"/>
    <property type="evidence" value="ECO:0007669"/>
    <property type="project" value="UniProtKB-KW"/>
</dbReference>
<dbReference type="PANTHER" id="PTHR43685">
    <property type="entry name" value="GLYCOSYLTRANSFERASE"/>
    <property type="match status" value="1"/>
</dbReference>